<comment type="caution">
    <text evidence="1">The sequence shown here is derived from an EMBL/GenBank/DDBJ whole genome shotgun (WGS) entry which is preliminary data.</text>
</comment>
<dbReference type="PANTHER" id="PTHR43167:SF1">
    <property type="entry name" value="PUTATIVE (AFU_ORTHOLOGUE AFUA_6G01830)-RELATED"/>
    <property type="match status" value="1"/>
</dbReference>
<reference evidence="1" key="1">
    <citation type="submission" date="2019-08" db="EMBL/GenBank/DDBJ databases">
        <authorList>
            <person name="Kucharzyk K."/>
            <person name="Murdoch R.W."/>
            <person name="Higgins S."/>
            <person name="Loffler F."/>
        </authorList>
    </citation>
    <scope>NUCLEOTIDE SEQUENCE</scope>
</reference>
<proteinExistence type="predicted"/>
<evidence type="ECO:0000313" key="1">
    <source>
        <dbReference type="EMBL" id="MPM16568.1"/>
    </source>
</evidence>
<dbReference type="PANTHER" id="PTHR43167">
    <property type="entry name" value="PUTATIVE (AFU_ORTHOLOGUE AFUA_6G01830)-RELATED"/>
    <property type="match status" value="1"/>
</dbReference>
<dbReference type="Pfam" id="PF13578">
    <property type="entry name" value="Methyltransf_24"/>
    <property type="match status" value="1"/>
</dbReference>
<sequence>MKLFTASVWFNHVFHSTGLRSVHSPWLYRLYYSLRNPKALKDAAITKIAFLHGQLRADKTPLIFDEIGSREGLMKSTVSEVFRRTASSIRDAEMIAELAKLFNRKTILEMGTAFGTTTLAMHFAARESRIVTLEGVPEIAAIAKEHFEKYEAENVILKTGRFSETLPQVVAEEHDLGLVFIDGHHRRKPTLDYLEMIVPSLSEKAVVVIDDIYYSREMSQCWSDLQQHPAFQVKMDFFRFGLLIKNADLSAECFRLRVKKLL</sequence>
<dbReference type="SUPFAM" id="SSF53335">
    <property type="entry name" value="S-adenosyl-L-methionine-dependent methyltransferases"/>
    <property type="match status" value="1"/>
</dbReference>
<gene>
    <name evidence="1" type="ORF">SDC9_62949</name>
</gene>
<dbReference type="Gene3D" id="3.40.50.150">
    <property type="entry name" value="Vaccinia Virus protein VP39"/>
    <property type="match status" value="1"/>
</dbReference>
<dbReference type="AlphaFoldDB" id="A0A644XLE3"/>
<dbReference type="EMBL" id="VSSQ01002636">
    <property type="protein sequence ID" value="MPM16568.1"/>
    <property type="molecule type" value="Genomic_DNA"/>
</dbReference>
<protein>
    <recommendedName>
        <fullName evidence="2">tRNA 5-hydroxyuridine methyltransferase</fullName>
    </recommendedName>
</protein>
<organism evidence="1">
    <name type="scientific">bioreactor metagenome</name>
    <dbReference type="NCBI Taxonomy" id="1076179"/>
    <lineage>
        <taxon>unclassified sequences</taxon>
        <taxon>metagenomes</taxon>
        <taxon>ecological metagenomes</taxon>
    </lineage>
</organism>
<accession>A0A644XLE3</accession>
<evidence type="ECO:0008006" key="2">
    <source>
        <dbReference type="Google" id="ProtNLM"/>
    </source>
</evidence>
<dbReference type="InterPro" id="IPR029063">
    <property type="entry name" value="SAM-dependent_MTases_sf"/>
</dbReference>
<name>A0A644XLE3_9ZZZZ</name>